<dbReference type="PANTHER" id="PTHR24243">
    <property type="entry name" value="G-PROTEIN COUPLED RECEPTOR"/>
    <property type="match status" value="1"/>
</dbReference>
<dbReference type="GO" id="GO:0004930">
    <property type="term" value="F:G protein-coupled receptor activity"/>
    <property type="evidence" value="ECO:0007669"/>
    <property type="project" value="UniProtKB-KW"/>
</dbReference>
<dbReference type="Gene3D" id="1.20.1070.10">
    <property type="entry name" value="Rhodopsin 7-helix transmembrane proteins"/>
    <property type="match status" value="1"/>
</dbReference>
<feature type="transmembrane region" description="Helical" evidence="8">
    <location>
        <begin position="327"/>
        <end position="346"/>
    </location>
</feature>
<evidence type="ECO:0000313" key="11">
    <source>
        <dbReference type="Proteomes" id="UP000005408"/>
    </source>
</evidence>
<dbReference type="GO" id="GO:0005886">
    <property type="term" value="C:plasma membrane"/>
    <property type="evidence" value="ECO:0007669"/>
    <property type="project" value="TreeGrafter"/>
</dbReference>
<evidence type="ECO:0000256" key="5">
    <source>
        <dbReference type="ARBA" id="ARBA00023136"/>
    </source>
</evidence>
<organism evidence="10 11">
    <name type="scientific">Magallana gigas</name>
    <name type="common">Pacific oyster</name>
    <name type="synonym">Crassostrea gigas</name>
    <dbReference type="NCBI Taxonomy" id="29159"/>
    <lineage>
        <taxon>Eukaryota</taxon>
        <taxon>Metazoa</taxon>
        <taxon>Spiralia</taxon>
        <taxon>Lophotrochozoa</taxon>
        <taxon>Mollusca</taxon>
        <taxon>Bivalvia</taxon>
        <taxon>Autobranchia</taxon>
        <taxon>Pteriomorphia</taxon>
        <taxon>Ostreida</taxon>
        <taxon>Ostreoidea</taxon>
        <taxon>Ostreidae</taxon>
        <taxon>Magallana</taxon>
    </lineage>
</organism>
<feature type="transmembrane region" description="Helical" evidence="8">
    <location>
        <begin position="181"/>
        <end position="201"/>
    </location>
</feature>
<dbReference type="Proteomes" id="UP000005408">
    <property type="component" value="Unassembled WGS sequence"/>
</dbReference>
<evidence type="ECO:0000313" key="10">
    <source>
        <dbReference type="EnsemblMetazoa" id="G26867.7:cds"/>
    </source>
</evidence>
<evidence type="ECO:0000256" key="7">
    <source>
        <dbReference type="ARBA" id="ARBA00023224"/>
    </source>
</evidence>
<feature type="transmembrane region" description="Helical" evidence="8">
    <location>
        <begin position="99"/>
        <end position="121"/>
    </location>
</feature>
<keyword evidence="7" id="KW-0807">Transducer</keyword>
<dbReference type="EnsemblMetazoa" id="G26867.7">
    <property type="protein sequence ID" value="G26867.7:cds"/>
    <property type="gene ID" value="G26867"/>
</dbReference>
<name>A0A8W8L8E2_MAGGI</name>
<dbReference type="PROSITE" id="PS50262">
    <property type="entry name" value="G_PROTEIN_RECEP_F1_2"/>
    <property type="match status" value="1"/>
</dbReference>
<proteinExistence type="predicted"/>
<keyword evidence="6" id="KW-0675">Receptor</keyword>
<dbReference type="PRINTS" id="PR00237">
    <property type="entry name" value="GPCRRHODOPSN"/>
</dbReference>
<feature type="domain" description="G-protein coupled receptors family 1 profile" evidence="9">
    <location>
        <begin position="79"/>
        <end position="344"/>
    </location>
</feature>
<reference evidence="10" key="1">
    <citation type="submission" date="2022-08" db="UniProtKB">
        <authorList>
            <consortium name="EnsemblMetazoa"/>
        </authorList>
    </citation>
    <scope>IDENTIFICATION</scope>
    <source>
        <strain evidence="10">05x7-T-G4-1.051#20</strain>
    </source>
</reference>
<feature type="transmembrane region" description="Helical" evidence="8">
    <location>
        <begin position="141"/>
        <end position="160"/>
    </location>
</feature>
<protein>
    <recommendedName>
        <fullName evidence="9">G-protein coupled receptors family 1 profile domain-containing protein</fullName>
    </recommendedName>
</protein>
<dbReference type="InterPro" id="IPR000276">
    <property type="entry name" value="GPCR_Rhodpsn"/>
</dbReference>
<dbReference type="CDD" id="cd14978">
    <property type="entry name" value="7tmA_FMRFamide_R-like"/>
    <property type="match status" value="1"/>
</dbReference>
<evidence type="ECO:0000256" key="3">
    <source>
        <dbReference type="ARBA" id="ARBA00022989"/>
    </source>
</evidence>
<keyword evidence="5 8" id="KW-0472">Membrane</keyword>
<keyword evidence="11" id="KW-1185">Reference proteome</keyword>
<dbReference type="Pfam" id="PF00001">
    <property type="entry name" value="7tm_1"/>
    <property type="match status" value="1"/>
</dbReference>
<dbReference type="PANTHER" id="PTHR24243:SF230">
    <property type="entry name" value="G-PROTEIN COUPLED RECEPTORS FAMILY 1 PROFILE DOMAIN-CONTAINING PROTEIN"/>
    <property type="match status" value="1"/>
</dbReference>
<keyword evidence="4" id="KW-0297">G-protein coupled receptor</keyword>
<dbReference type="SUPFAM" id="SSF81321">
    <property type="entry name" value="Family A G protein-coupled receptor-like"/>
    <property type="match status" value="1"/>
</dbReference>
<sequence length="454" mass="52382">MCRTYTFSSLSHVFLLSIPGKIWTMDTVTNSMNLTNFTTQGHVVYQTSTTMNSYEDIDEVAAYLWKAISPIIFIVGMTGNMIIVVGLKKMNFQRRPPYIFLFVLAIFDMVVLCVGLSQYWVLYTFDYNLRLVGEAGCRISLFVIYWSMQCSSWILVCVVFERFLKIKFPLKYMRFVTIPRCVRVIVIVMVILGGIDMHLLITNGIKFDKNETECTSLNADYLYYDEYVFIWVDMTFVSILPFLLMISMNAVMVNVLRQSREFRRHSVPNTMTMNRMNRFDKRLTTMLLVTSIYFLFTTLLISIYYIVDTYKKSKGNYTAAVKEISWTLLYLFQFTNYAMNFILYTLSNKRFKKKLLEVFRLSSSNSSYNNGSSRSTNRASVYSVDITEASIGSEPEPEQMTNINGGYSHNSGSEETIVCNDDRMNSTVTESGKWVPKVVSSSPGRGRGGALMWW</sequence>
<keyword evidence="3 8" id="KW-1133">Transmembrane helix</keyword>
<feature type="transmembrane region" description="Helical" evidence="8">
    <location>
        <begin position="63"/>
        <end position="87"/>
    </location>
</feature>
<evidence type="ECO:0000256" key="1">
    <source>
        <dbReference type="ARBA" id="ARBA00004141"/>
    </source>
</evidence>
<feature type="transmembrane region" description="Helical" evidence="8">
    <location>
        <begin position="228"/>
        <end position="256"/>
    </location>
</feature>
<evidence type="ECO:0000256" key="2">
    <source>
        <dbReference type="ARBA" id="ARBA00022692"/>
    </source>
</evidence>
<comment type="subcellular location">
    <subcellularLocation>
        <location evidence="1">Membrane</location>
        <topology evidence="1">Multi-pass membrane protein</topology>
    </subcellularLocation>
</comment>
<keyword evidence="2 8" id="KW-0812">Transmembrane</keyword>
<evidence type="ECO:0000259" key="9">
    <source>
        <dbReference type="PROSITE" id="PS50262"/>
    </source>
</evidence>
<dbReference type="InterPro" id="IPR017452">
    <property type="entry name" value="GPCR_Rhodpsn_7TM"/>
</dbReference>
<dbReference type="AlphaFoldDB" id="A0A8W8L8E2"/>
<feature type="transmembrane region" description="Helical" evidence="8">
    <location>
        <begin position="283"/>
        <end position="307"/>
    </location>
</feature>
<evidence type="ECO:0000256" key="6">
    <source>
        <dbReference type="ARBA" id="ARBA00023170"/>
    </source>
</evidence>
<evidence type="ECO:0000256" key="4">
    <source>
        <dbReference type="ARBA" id="ARBA00023040"/>
    </source>
</evidence>
<evidence type="ECO:0000256" key="8">
    <source>
        <dbReference type="SAM" id="Phobius"/>
    </source>
</evidence>
<accession>A0A8W8L8E2</accession>